<feature type="domain" description="GAT" evidence="7">
    <location>
        <begin position="221"/>
        <end position="309"/>
    </location>
</feature>
<dbReference type="GeneTree" id="ENSGT00940000156865"/>
<dbReference type="GO" id="GO:0043130">
    <property type="term" value="F:ubiquitin binding"/>
    <property type="evidence" value="ECO:0007669"/>
    <property type="project" value="InterPro"/>
</dbReference>
<evidence type="ECO:0000313" key="9">
    <source>
        <dbReference type="Proteomes" id="UP000007648"/>
    </source>
</evidence>
<evidence type="ECO:0000256" key="3">
    <source>
        <dbReference type="ARBA" id="ARBA00022927"/>
    </source>
</evidence>
<dbReference type="Gene3D" id="1.20.58.160">
    <property type="match status" value="1"/>
</dbReference>
<dbReference type="Gene3D" id="1.25.40.90">
    <property type="match status" value="1"/>
</dbReference>
<dbReference type="SUPFAM" id="SSF48464">
    <property type="entry name" value="ENTH/VHS domain"/>
    <property type="match status" value="1"/>
</dbReference>
<keyword evidence="3 4" id="KW-0653">Protein transport</keyword>
<dbReference type="Pfam" id="PF03127">
    <property type="entry name" value="GAT"/>
    <property type="match status" value="1"/>
</dbReference>
<feature type="domain" description="VHS" evidence="6">
    <location>
        <begin position="26"/>
        <end position="158"/>
    </location>
</feature>
<feature type="region of interest" description="Disordered" evidence="5">
    <location>
        <begin position="440"/>
        <end position="499"/>
    </location>
</feature>
<evidence type="ECO:0000313" key="8">
    <source>
        <dbReference type="Ensembl" id="ENSSHAP00000030469.1"/>
    </source>
</evidence>
<dbReference type="Pfam" id="PF00790">
    <property type="entry name" value="VHS"/>
    <property type="match status" value="1"/>
</dbReference>
<dbReference type="PIRSF" id="PIRSF036948">
    <property type="entry name" value="TOM1"/>
    <property type="match status" value="1"/>
</dbReference>
<evidence type="ECO:0000256" key="2">
    <source>
        <dbReference type="ARBA" id="ARBA00022448"/>
    </source>
</evidence>
<dbReference type="FunFam" id="1.25.40.90:FF:000003">
    <property type="entry name" value="TOM1-like protein 2 isoform X1"/>
    <property type="match status" value="1"/>
</dbReference>
<name>A0A7N4NYL4_SARHA</name>
<reference evidence="8" key="3">
    <citation type="submission" date="2025-09" db="UniProtKB">
        <authorList>
            <consortium name="Ensembl"/>
        </authorList>
    </citation>
    <scope>IDENTIFICATION</scope>
</reference>
<dbReference type="SUPFAM" id="SSF89009">
    <property type="entry name" value="GAT-like domain"/>
    <property type="match status" value="1"/>
</dbReference>
<evidence type="ECO:0000259" key="6">
    <source>
        <dbReference type="PROSITE" id="PS50179"/>
    </source>
</evidence>
<evidence type="ECO:0000256" key="5">
    <source>
        <dbReference type="SAM" id="MobiDB-lite"/>
    </source>
</evidence>
<dbReference type="PANTHER" id="PTHR13856:SF32">
    <property type="entry name" value="TARGET OF MYB1 MEMBRANE TRAFFICKING PROTEIN"/>
    <property type="match status" value="1"/>
</dbReference>
<dbReference type="FunFam" id="1.20.58.160:FF:000001">
    <property type="entry name" value="TOM1-like protein 2 isoform X1"/>
    <property type="match status" value="1"/>
</dbReference>
<dbReference type="InterPro" id="IPR002014">
    <property type="entry name" value="VHS_dom"/>
</dbReference>
<comment type="similarity">
    <text evidence="1 4">Belongs to the TOM1 family.</text>
</comment>
<reference evidence="8 9" key="1">
    <citation type="journal article" date="2011" name="Proc. Natl. Acad. Sci. U.S.A.">
        <title>Genetic diversity and population structure of the endangered marsupial Sarcophilus harrisii (Tasmanian devil).</title>
        <authorList>
            <person name="Miller W."/>
            <person name="Hayes V.M."/>
            <person name="Ratan A."/>
            <person name="Petersen D.C."/>
            <person name="Wittekindt N.E."/>
            <person name="Miller J."/>
            <person name="Walenz B."/>
            <person name="Knight J."/>
            <person name="Qi J."/>
            <person name="Zhao F."/>
            <person name="Wang Q."/>
            <person name="Bedoya-Reina O.C."/>
            <person name="Katiyar N."/>
            <person name="Tomsho L.P."/>
            <person name="Kasson L.M."/>
            <person name="Hardie R.A."/>
            <person name="Woodbridge P."/>
            <person name="Tindall E.A."/>
            <person name="Bertelsen M.F."/>
            <person name="Dixon D."/>
            <person name="Pyecroft S."/>
            <person name="Helgen K.M."/>
            <person name="Lesk A.M."/>
            <person name="Pringle T.H."/>
            <person name="Patterson N."/>
            <person name="Zhang Y."/>
            <person name="Kreiss A."/>
            <person name="Woods G.M."/>
            <person name="Jones M.E."/>
            <person name="Schuster S.C."/>
        </authorList>
    </citation>
    <scope>NUCLEOTIDE SEQUENCE [LARGE SCALE GENOMIC DNA]</scope>
</reference>
<feature type="compositionally biased region" description="Polar residues" evidence="5">
    <location>
        <begin position="170"/>
        <end position="201"/>
    </location>
</feature>
<sequence length="499" mass="54273">MYLVTFSVTKSQNGPFDSGLFAPERATDGSLQSEDWSLNMEICDIINETEEGPKDALRALKKRIVGNKNFHEVMLALTVLETCVKNCGHRFHVLVASQDFVEGVLVRTILPKNNPPTTVSDKVLMLIQSWADAFRSSPDLTGVVAVYEDLRRKGLEFPMTDLDMLSPIHTPQRSVYGSEPQPGQNSSVPQSAQRTNSQQQAAPLPNVPSAPDDVPVTPTPEQIGKLRSELEVVNGNVKVMSEMLTELVPGQAEPSDLELLQELNRTCRAMQQRVLELIPRVLNEQLTEELLLVNDNLNNVFLRHERFERFRTGQHNKVPSEAEPAANLIDLGAGSAPAGHPPGAPGALSSQLASMNLGAGSVSAALQSLDTSGKLEDEFDMFALTRGSSLADQRKEVKYEAPQAKDGLAGALDARQQSTGAIPVTQASLMEDIEQWLSTDVGNEGEDSKGVTSEEFDKFLEERAKAAERLPTLPSPPEGSPGSAAQKKKDQESDSLFAL</sequence>
<dbReference type="GO" id="GO:0030276">
    <property type="term" value="F:clathrin binding"/>
    <property type="evidence" value="ECO:0007669"/>
    <property type="project" value="TreeGrafter"/>
</dbReference>
<keyword evidence="9" id="KW-1185">Reference proteome</keyword>
<organism evidence="8 9">
    <name type="scientific">Sarcophilus harrisii</name>
    <name type="common">Tasmanian devil</name>
    <name type="synonym">Sarcophilus laniarius</name>
    <dbReference type="NCBI Taxonomy" id="9305"/>
    <lineage>
        <taxon>Eukaryota</taxon>
        <taxon>Metazoa</taxon>
        <taxon>Chordata</taxon>
        <taxon>Craniata</taxon>
        <taxon>Vertebrata</taxon>
        <taxon>Euteleostomi</taxon>
        <taxon>Mammalia</taxon>
        <taxon>Metatheria</taxon>
        <taxon>Dasyuromorphia</taxon>
        <taxon>Dasyuridae</taxon>
        <taxon>Sarcophilus</taxon>
    </lineage>
</organism>
<feature type="region of interest" description="Disordered" evidence="5">
    <location>
        <begin position="170"/>
        <end position="219"/>
    </location>
</feature>
<dbReference type="GO" id="GO:0005768">
    <property type="term" value="C:endosome"/>
    <property type="evidence" value="ECO:0007669"/>
    <property type="project" value="TreeGrafter"/>
</dbReference>
<dbReference type="PROSITE" id="PS50179">
    <property type="entry name" value="VHS"/>
    <property type="match status" value="1"/>
</dbReference>
<proteinExistence type="inferred from homology"/>
<keyword evidence="2 4" id="KW-0813">Transport</keyword>
<dbReference type="GO" id="GO:0007165">
    <property type="term" value="P:signal transduction"/>
    <property type="evidence" value="ECO:0007669"/>
    <property type="project" value="TreeGrafter"/>
</dbReference>
<dbReference type="InterPro" id="IPR038425">
    <property type="entry name" value="GAT_sf"/>
</dbReference>
<dbReference type="CDD" id="cd16995">
    <property type="entry name" value="VHS_Tom1"/>
    <property type="match status" value="1"/>
</dbReference>
<dbReference type="GO" id="GO:0016020">
    <property type="term" value="C:membrane"/>
    <property type="evidence" value="ECO:0007669"/>
    <property type="project" value="TreeGrafter"/>
</dbReference>
<dbReference type="PROSITE" id="PS50909">
    <property type="entry name" value="GAT"/>
    <property type="match status" value="1"/>
</dbReference>
<dbReference type="SMART" id="SM00288">
    <property type="entry name" value="VHS"/>
    <property type="match status" value="1"/>
</dbReference>
<feature type="compositionally biased region" description="Basic and acidic residues" evidence="5">
    <location>
        <begin position="455"/>
        <end position="468"/>
    </location>
</feature>
<dbReference type="CDD" id="cd14236">
    <property type="entry name" value="GAT_TOM1"/>
    <property type="match status" value="1"/>
</dbReference>
<gene>
    <name evidence="8" type="primary">TOM1</name>
</gene>
<evidence type="ECO:0000256" key="4">
    <source>
        <dbReference type="PIRNR" id="PIRNR036948"/>
    </source>
</evidence>
<dbReference type="InterPro" id="IPR004152">
    <property type="entry name" value="GAT_dom"/>
</dbReference>
<dbReference type="GO" id="GO:0015031">
    <property type="term" value="P:protein transport"/>
    <property type="evidence" value="ECO:0007669"/>
    <property type="project" value="UniProtKB-UniRule"/>
</dbReference>
<reference evidence="8" key="2">
    <citation type="submission" date="2025-08" db="UniProtKB">
        <authorList>
            <consortium name="Ensembl"/>
        </authorList>
    </citation>
    <scope>IDENTIFICATION</scope>
</reference>
<accession>A0A7N4NYL4</accession>
<dbReference type="PANTHER" id="PTHR13856">
    <property type="entry name" value="VHS DOMAIN CONTAINING PROTEIN FAMILY"/>
    <property type="match status" value="1"/>
</dbReference>
<dbReference type="InterPro" id="IPR008942">
    <property type="entry name" value="ENTH_VHS"/>
</dbReference>
<dbReference type="InterPro" id="IPR014645">
    <property type="entry name" value="TOM1"/>
</dbReference>
<protein>
    <submittedName>
        <fullName evidence="8">Target of myb1 membrane trafficking protein</fullName>
    </submittedName>
</protein>
<evidence type="ECO:0000259" key="7">
    <source>
        <dbReference type="PROSITE" id="PS50909"/>
    </source>
</evidence>
<dbReference type="Ensembl" id="ENSSHAT00000027179.1">
    <property type="protein sequence ID" value="ENSSHAP00000030469.1"/>
    <property type="gene ID" value="ENSSHAG00000022950.1"/>
</dbReference>
<dbReference type="AlphaFoldDB" id="A0A7N4NYL4"/>
<evidence type="ECO:0000256" key="1">
    <source>
        <dbReference type="ARBA" id="ARBA00007708"/>
    </source>
</evidence>
<dbReference type="Proteomes" id="UP000007648">
    <property type="component" value="Unassembled WGS sequence"/>
</dbReference>
<dbReference type="GO" id="GO:0035091">
    <property type="term" value="F:phosphatidylinositol binding"/>
    <property type="evidence" value="ECO:0007669"/>
    <property type="project" value="InterPro"/>
</dbReference>